<dbReference type="Proteomes" id="UP000321400">
    <property type="component" value="Unassembled WGS sequence"/>
</dbReference>
<comment type="catalytic activity">
    <reaction evidence="6">
        <text>L-proline + NAD(+) = (S)-1-pyrroline-5-carboxylate + NADH + 2 H(+)</text>
        <dbReference type="Rhea" id="RHEA:14105"/>
        <dbReference type="ChEBI" id="CHEBI:15378"/>
        <dbReference type="ChEBI" id="CHEBI:17388"/>
        <dbReference type="ChEBI" id="CHEBI:57540"/>
        <dbReference type="ChEBI" id="CHEBI:57945"/>
        <dbReference type="ChEBI" id="CHEBI:60039"/>
        <dbReference type="EC" id="1.5.1.2"/>
    </reaction>
</comment>
<evidence type="ECO:0000259" key="10">
    <source>
        <dbReference type="Pfam" id="PF03807"/>
    </source>
</evidence>
<keyword evidence="6 9" id="KW-0028">Amino-acid biosynthesis</keyword>
<keyword evidence="13" id="KW-1185">Reference proteome</keyword>
<evidence type="ECO:0000256" key="7">
    <source>
        <dbReference type="NCBIfam" id="TIGR00112"/>
    </source>
</evidence>
<comment type="subcellular location">
    <subcellularLocation>
        <location evidence="6">Cytoplasm</location>
    </subcellularLocation>
</comment>
<comment type="caution">
    <text evidence="12">The sequence shown here is derived from an EMBL/GenBank/DDBJ whole genome shotgun (WGS) entry which is preliminary data.</text>
</comment>
<evidence type="ECO:0000256" key="9">
    <source>
        <dbReference type="RuleBase" id="RU003903"/>
    </source>
</evidence>
<accession>A0A511X4W8</accession>
<evidence type="ECO:0000256" key="3">
    <source>
        <dbReference type="ARBA" id="ARBA00022857"/>
    </source>
</evidence>
<dbReference type="EMBL" id="BJYE01000053">
    <property type="protein sequence ID" value="GEN57988.1"/>
    <property type="molecule type" value="Genomic_DNA"/>
</dbReference>
<dbReference type="GO" id="GO:0004735">
    <property type="term" value="F:pyrroline-5-carboxylate reductase activity"/>
    <property type="evidence" value="ECO:0007669"/>
    <property type="project" value="UniProtKB-UniRule"/>
</dbReference>
<keyword evidence="2 6" id="KW-0641">Proline biosynthesis</keyword>
<dbReference type="SUPFAM" id="SSF48179">
    <property type="entry name" value="6-phosphogluconate dehydrogenase C-terminal domain-like"/>
    <property type="match status" value="1"/>
</dbReference>
<comment type="similarity">
    <text evidence="1 6 9">Belongs to the pyrroline-5-carboxylate reductase family.</text>
</comment>
<dbReference type="RefSeq" id="WP_089803536.1">
    <property type="nucleotide sequence ID" value="NZ_BJYE01000053.1"/>
</dbReference>
<dbReference type="SUPFAM" id="SSF51735">
    <property type="entry name" value="NAD(P)-binding Rossmann-fold domains"/>
    <property type="match status" value="1"/>
</dbReference>
<dbReference type="PANTHER" id="PTHR11645:SF49">
    <property type="entry name" value="PYRROLINE-5-CARBOXYLATE REDUCTASE 1"/>
    <property type="match status" value="1"/>
</dbReference>
<comment type="catalytic activity">
    <reaction evidence="6 9">
        <text>L-proline + NADP(+) = (S)-1-pyrroline-5-carboxylate + NADPH + 2 H(+)</text>
        <dbReference type="Rhea" id="RHEA:14109"/>
        <dbReference type="ChEBI" id="CHEBI:15378"/>
        <dbReference type="ChEBI" id="CHEBI:17388"/>
        <dbReference type="ChEBI" id="CHEBI:57783"/>
        <dbReference type="ChEBI" id="CHEBI:58349"/>
        <dbReference type="ChEBI" id="CHEBI:60039"/>
        <dbReference type="EC" id="1.5.1.2"/>
    </reaction>
</comment>
<evidence type="ECO:0000256" key="8">
    <source>
        <dbReference type="PIRSR" id="PIRSR000193-1"/>
    </source>
</evidence>
<sequence length="271" mass="29283">MKKIAFIGAGQMAEAIITGLLSEKRVGSDVIYATNKGNPEQLIYLEETYHIYASEDMKKVVEGSDVVILAVKPKDKTAAIHAIKPFVKNTAVIISVMAGVETKAIEELLDQDIRVIRVMPNTSAKVGLSATGLARGRFADDHAVKLATEIFESVGLVVEVNEQDLHAVTAVSGSGPAYFYYIVEAMLEEGVALGLSKEITTALVNQTIVGAAKMLETADLTPDVLRKNITSPNGTTERAIKTFDDYHVSDHVKKGVRGAYERSMELSQGNE</sequence>
<gene>
    <name evidence="12" type="primary">proC_2</name>
    <name evidence="6" type="synonym">proC</name>
    <name evidence="12" type="ORF">HAL01_24520</name>
</gene>
<dbReference type="PROSITE" id="PS00521">
    <property type="entry name" value="P5CR"/>
    <property type="match status" value="1"/>
</dbReference>
<name>A0A511X4W8_9BACI</name>
<evidence type="ECO:0000313" key="12">
    <source>
        <dbReference type="EMBL" id="GEN57988.1"/>
    </source>
</evidence>
<reference evidence="12 13" key="1">
    <citation type="submission" date="2019-07" db="EMBL/GenBank/DDBJ databases">
        <title>Whole genome shotgun sequence of Halolactibacillus alkaliphilus NBRC 103919.</title>
        <authorList>
            <person name="Hosoyama A."/>
            <person name="Uohara A."/>
            <person name="Ohji S."/>
            <person name="Ichikawa N."/>
        </authorList>
    </citation>
    <scope>NUCLEOTIDE SEQUENCE [LARGE SCALE GENOMIC DNA]</scope>
    <source>
        <strain evidence="12 13">NBRC 103919</strain>
    </source>
</reference>
<dbReference type="GO" id="GO:0005737">
    <property type="term" value="C:cytoplasm"/>
    <property type="evidence" value="ECO:0007669"/>
    <property type="project" value="UniProtKB-SubCell"/>
</dbReference>
<dbReference type="OrthoDB" id="9805754at2"/>
<comment type="function">
    <text evidence="5 6">Catalyzes the reduction of 1-pyrroline-5-carboxylate (PCA) to L-proline.</text>
</comment>
<dbReference type="InterPro" id="IPR029036">
    <property type="entry name" value="P5CR_dimer"/>
</dbReference>
<organism evidence="12 13">
    <name type="scientific">Halolactibacillus alkaliphilus</name>
    <dbReference type="NCBI Taxonomy" id="442899"/>
    <lineage>
        <taxon>Bacteria</taxon>
        <taxon>Bacillati</taxon>
        <taxon>Bacillota</taxon>
        <taxon>Bacilli</taxon>
        <taxon>Bacillales</taxon>
        <taxon>Bacillaceae</taxon>
        <taxon>Halolactibacillus</taxon>
    </lineage>
</organism>
<feature type="domain" description="Pyrroline-5-carboxylate reductase catalytic N-terminal" evidence="10">
    <location>
        <begin position="3"/>
        <end position="99"/>
    </location>
</feature>
<keyword evidence="3 6" id="KW-0521">NADP</keyword>
<dbReference type="Gene3D" id="3.40.50.720">
    <property type="entry name" value="NAD(P)-binding Rossmann-like Domain"/>
    <property type="match status" value="1"/>
</dbReference>
<evidence type="ECO:0000256" key="4">
    <source>
        <dbReference type="ARBA" id="ARBA00023002"/>
    </source>
</evidence>
<protein>
    <recommendedName>
        <fullName evidence="6 7">Pyrroline-5-carboxylate reductase</fullName>
        <shortName evidence="6">P5C reductase</shortName>
        <shortName evidence="6">P5CR</shortName>
        <ecNumber evidence="6 7">1.5.1.2</ecNumber>
    </recommendedName>
    <alternativeName>
        <fullName evidence="6">PCA reductase</fullName>
    </alternativeName>
</protein>
<dbReference type="AlphaFoldDB" id="A0A511X4W8"/>
<dbReference type="NCBIfam" id="TIGR00112">
    <property type="entry name" value="proC"/>
    <property type="match status" value="1"/>
</dbReference>
<evidence type="ECO:0000259" key="11">
    <source>
        <dbReference type="Pfam" id="PF14748"/>
    </source>
</evidence>
<dbReference type="Pfam" id="PF14748">
    <property type="entry name" value="P5CR_dimer"/>
    <property type="match status" value="1"/>
</dbReference>
<dbReference type="UniPathway" id="UPA00098">
    <property type="reaction ID" value="UER00361"/>
</dbReference>
<dbReference type="GO" id="GO:0055129">
    <property type="term" value="P:L-proline biosynthetic process"/>
    <property type="evidence" value="ECO:0007669"/>
    <property type="project" value="UniProtKB-UniRule"/>
</dbReference>
<dbReference type="InterPro" id="IPR008927">
    <property type="entry name" value="6-PGluconate_DH-like_C_sf"/>
</dbReference>
<dbReference type="InterPro" id="IPR028939">
    <property type="entry name" value="P5C_Rdtase_cat_N"/>
</dbReference>
<evidence type="ECO:0000256" key="1">
    <source>
        <dbReference type="ARBA" id="ARBA00005525"/>
    </source>
</evidence>
<dbReference type="InterPro" id="IPR000304">
    <property type="entry name" value="Pyrroline-COOH_reductase"/>
</dbReference>
<evidence type="ECO:0000256" key="6">
    <source>
        <dbReference type="HAMAP-Rule" id="MF_01925"/>
    </source>
</evidence>
<feature type="domain" description="Pyrroline-5-carboxylate reductase dimerisation" evidence="11">
    <location>
        <begin position="162"/>
        <end position="266"/>
    </location>
</feature>
<dbReference type="Pfam" id="PF03807">
    <property type="entry name" value="F420_oxidored"/>
    <property type="match status" value="1"/>
</dbReference>
<dbReference type="InterPro" id="IPR036291">
    <property type="entry name" value="NAD(P)-bd_dom_sf"/>
</dbReference>
<dbReference type="FunFam" id="1.10.3730.10:FF:000001">
    <property type="entry name" value="Pyrroline-5-carboxylate reductase"/>
    <property type="match status" value="1"/>
</dbReference>
<dbReference type="STRING" id="442899.SAMN05720591_14211"/>
<dbReference type="HAMAP" id="MF_01925">
    <property type="entry name" value="P5C_reductase"/>
    <property type="match status" value="1"/>
</dbReference>
<evidence type="ECO:0000256" key="5">
    <source>
        <dbReference type="ARBA" id="ARBA00058118"/>
    </source>
</evidence>
<comment type="pathway">
    <text evidence="6 9">Amino-acid biosynthesis; L-proline biosynthesis; L-proline from L-glutamate 5-semialdehyde: step 1/1.</text>
</comment>
<evidence type="ECO:0000256" key="2">
    <source>
        <dbReference type="ARBA" id="ARBA00022650"/>
    </source>
</evidence>
<feature type="binding site" evidence="8">
    <location>
        <begin position="7"/>
        <end position="12"/>
    </location>
    <ligand>
        <name>NADP(+)</name>
        <dbReference type="ChEBI" id="CHEBI:58349"/>
    </ligand>
</feature>
<proteinExistence type="inferred from homology"/>
<dbReference type="EC" id="1.5.1.2" evidence="6 7"/>
<dbReference type="Gene3D" id="1.10.3730.10">
    <property type="entry name" value="ProC C-terminal domain-like"/>
    <property type="match status" value="1"/>
</dbReference>
<dbReference type="PIRSF" id="PIRSF000193">
    <property type="entry name" value="Pyrrol-5-carb_rd"/>
    <property type="match status" value="1"/>
</dbReference>
<evidence type="ECO:0000313" key="13">
    <source>
        <dbReference type="Proteomes" id="UP000321400"/>
    </source>
</evidence>
<feature type="binding site" evidence="8">
    <location>
        <begin position="70"/>
        <end position="73"/>
    </location>
    <ligand>
        <name>NADP(+)</name>
        <dbReference type="ChEBI" id="CHEBI:58349"/>
    </ligand>
</feature>
<keyword evidence="4 6" id="KW-0560">Oxidoreductase</keyword>
<dbReference type="PANTHER" id="PTHR11645">
    <property type="entry name" value="PYRROLINE-5-CARBOXYLATE REDUCTASE"/>
    <property type="match status" value="1"/>
</dbReference>
<keyword evidence="6" id="KW-0963">Cytoplasm</keyword>
<dbReference type="InterPro" id="IPR053790">
    <property type="entry name" value="P5CR-like_CS"/>
</dbReference>